<proteinExistence type="predicted"/>
<evidence type="ECO:0000313" key="2">
    <source>
        <dbReference type="EMBL" id="VEL20801.1"/>
    </source>
</evidence>
<evidence type="ECO:0000313" key="3">
    <source>
        <dbReference type="Proteomes" id="UP000784294"/>
    </source>
</evidence>
<comment type="caution">
    <text evidence="2">The sequence shown here is derived from an EMBL/GenBank/DDBJ whole genome shotgun (WGS) entry which is preliminary data.</text>
</comment>
<dbReference type="Pfam" id="PF23228">
    <property type="entry name" value="zf_PCFS4"/>
    <property type="match status" value="1"/>
</dbReference>
<evidence type="ECO:0000259" key="1">
    <source>
        <dbReference type="Pfam" id="PF23228"/>
    </source>
</evidence>
<dbReference type="InterPro" id="IPR057242">
    <property type="entry name" value="PCFS4-like"/>
</dbReference>
<dbReference type="GO" id="GO:0005737">
    <property type="term" value="C:cytoplasm"/>
    <property type="evidence" value="ECO:0007669"/>
    <property type="project" value="TreeGrafter"/>
</dbReference>
<dbReference type="AlphaFoldDB" id="A0A448WUT1"/>
<dbReference type="GO" id="GO:0000993">
    <property type="term" value="F:RNA polymerase II complex binding"/>
    <property type="evidence" value="ECO:0007669"/>
    <property type="project" value="InterPro"/>
</dbReference>
<name>A0A448WUT1_9PLAT</name>
<dbReference type="GO" id="GO:0006369">
    <property type="term" value="P:termination of RNA polymerase II transcription"/>
    <property type="evidence" value="ECO:0007669"/>
    <property type="project" value="InterPro"/>
</dbReference>
<dbReference type="GO" id="GO:0005849">
    <property type="term" value="C:mRNA cleavage factor complex"/>
    <property type="evidence" value="ECO:0007669"/>
    <property type="project" value="TreeGrafter"/>
</dbReference>
<dbReference type="GO" id="GO:0031124">
    <property type="term" value="P:mRNA 3'-end processing"/>
    <property type="evidence" value="ECO:0007669"/>
    <property type="project" value="InterPro"/>
</dbReference>
<dbReference type="InterPro" id="IPR045154">
    <property type="entry name" value="PCF11-like"/>
</dbReference>
<dbReference type="EMBL" id="CAAALY010048060">
    <property type="protein sequence ID" value="VEL20801.1"/>
    <property type="molecule type" value="Genomic_DNA"/>
</dbReference>
<dbReference type="OrthoDB" id="343582at2759"/>
<dbReference type="PANTHER" id="PTHR15921:SF3">
    <property type="entry name" value="PRE-MRNA CLEAVAGE COMPLEX 2 PROTEIN PCF11"/>
    <property type="match status" value="1"/>
</dbReference>
<dbReference type="GO" id="GO:0003729">
    <property type="term" value="F:mRNA binding"/>
    <property type="evidence" value="ECO:0007669"/>
    <property type="project" value="InterPro"/>
</dbReference>
<organism evidence="2 3">
    <name type="scientific">Protopolystoma xenopodis</name>
    <dbReference type="NCBI Taxonomy" id="117903"/>
    <lineage>
        <taxon>Eukaryota</taxon>
        <taxon>Metazoa</taxon>
        <taxon>Spiralia</taxon>
        <taxon>Lophotrochozoa</taxon>
        <taxon>Platyhelminthes</taxon>
        <taxon>Monogenea</taxon>
        <taxon>Polyopisthocotylea</taxon>
        <taxon>Polystomatidea</taxon>
        <taxon>Polystomatidae</taxon>
        <taxon>Protopolystoma</taxon>
    </lineage>
</organism>
<keyword evidence="3" id="KW-1185">Reference proteome</keyword>
<dbReference type="PANTHER" id="PTHR15921">
    <property type="entry name" value="PRE-MRNA CLEAVAGE COMPLEX II"/>
    <property type="match status" value="1"/>
</dbReference>
<feature type="domain" description="PCFS4-like zinc finger" evidence="1">
    <location>
        <begin position="372"/>
        <end position="403"/>
    </location>
</feature>
<reference evidence="2" key="1">
    <citation type="submission" date="2018-11" db="EMBL/GenBank/DDBJ databases">
        <authorList>
            <consortium name="Pathogen Informatics"/>
        </authorList>
    </citation>
    <scope>NUCLEOTIDE SEQUENCE</scope>
</reference>
<protein>
    <recommendedName>
        <fullName evidence="1">PCFS4-like zinc finger domain-containing protein</fullName>
    </recommendedName>
</protein>
<dbReference type="Proteomes" id="UP000784294">
    <property type="component" value="Unassembled WGS sequence"/>
</dbReference>
<accession>A0A448WUT1</accession>
<gene>
    <name evidence="2" type="ORF">PXEA_LOCUS14241</name>
</gene>
<sequence length="438" mass="49928">MINIGVDPRMLSLVTHPRPPRRITIDGYQYPLLLDRVQPVIKVGDQFHAIRFRCEKLHAMIDDRTFAINGTGYSRIYVGSRTHLACLGGPGHELVINGKPHTVPFGSHVTFINISYNSIGVRFVGETPQNVDVLPAIPPRLLKWAAEGYFGSPAHLYKPPFNPLKEMHRIADQRTQQLETNGECGSSPSEPVVQSHQQMQSNQAHIRMQLNNNELGSDNSQLFPLQDAPQTQKIDIHSLFQKLVEAGIVSRPEAKAEPPKEPPLLTEYSWEKFRLPFVLEVDSLYGGEQCVHCGLRFVNEHSKEYASHLDYHYVKKSTEAENQGRSRNFYQPYRYWLMSEITRDGGPQLENCSPIDNIPECKCKAFTEPSLNLCSVCFEKFEEFWDHEEEEWMLRNAVMIDGKAYHPICQEDAGKQFAATSPPHRGHYELIPSACLKY</sequence>